<sequence>MSVLAGDYTPILQISIRKPTPYTPLIHSSLFASSNHQTGLRFLALWCISKYGFKQRPKWDSTLVSCRARSSTNCHSCSKCKIG</sequence>
<dbReference type="EMBL" id="OX465085">
    <property type="protein sequence ID" value="CAI9302882.1"/>
    <property type="molecule type" value="Genomic_DNA"/>
</dbReference>
<reference evidence="1" key="1">
    <citation type="submission" date="2023-04" db="EMBL/GenBank/DDBJ databases">
        <authorList>
            <person name="Vijverberg K."/>
            <person name="Xiong W."/>
            <person name="Schranz E."/>
        </authorList>
    </citation>
    <scope>NUCLEOTIDE SEQUENCE</scope>
</reference>
<keyword evidence="2" id="KW-1185">Reference proteome</keyword>
<organism evidence="1 2">
    <name type="scientific">Lactuca saligna</name>
    <name type="common">Willowleaf lettuce</name>
    <dbReference type="NCBI Taxonomy" id="75948"/>
    <lineage>
        <taxon>Eukaryota</taxon>
        <taxon>Viridiplantae</taxon>
        <taxon>Streptophyta</taxon>
        <taxon>Embryophyta</taxon>
        <taxon>Tracheophyta</taxon>
        <taxon>Spermatophyta</taxon>
        <taxon>Magnoliopsida</taxon>
        <taxon>eudicotyledons</taxon>
        <taxon>Gunneridae</taxon>
        <taxon>Pentapetalae</taxon>
        <taxon>asterids</taxon>
        <taxon>campanulids</taxon>
        <taxon>Asterales</taxon>
        <taxon>Asteraceae</taxon>
        <taxon>Cichorioideae</taxon>
        <taxon>Cichorieae</taxon>
        <taxon>Lactucinae</taxon>
        <taxon>Lactuca</taxon>
    </lineage>
</organism>
<evidence type="ECO:0000313" key="1">
    <source>
        <dbReference type="EMBL" id="CAI9302882.1"/>
    </source>
</evidence>
<gene>
    <name evidence="1" type="ORF">LSALG_LOCUS41348</name>
</gene>
<evidence type="ECO:0000313" key="2">
    <source>
        <dbReference type="Proteomes" id="UP001177003"/>
    </source>
</evidence>
<name>A0AA36A3P1_LACSI</name>
<dbReference type="Proteomes" id="UP001177003">
    <property type="component" value="Chromosome 9"/>
</dbReference>
<dbReference type="AlphaFoldDB" id="A0AA36A3P1"/>
<accession>A0AA36A3P1</accession>
<proteinExistence type="predicted"/>
<protein>
    <submittedName>
        <fullName evidence="1">Uncharacterized protein</fullName>
    </submittedName>
</protein>